<comment type="caution">
    <text evidence="2">The sequence shown here is derived from an EMBL/GenBank/DDBJ whole genome shotgun (WGS) entry which is preliminary data.</text>
</comment>
<evidence type="ECO:0000313" key="3">
    <source>
        <dbReference type="Proteomes" id="UP000030106"/>
    </source>
</evidence>
<evidence type="ECO:0000259" key="1">
    <source>
        <dbReference type="PROSITE" id="PS51819"/>
    </source>
</evidence>
<dbReference type="SUPFAM" id="SSF54593">
    <property type="entry name" value="Glyoxalase/Bleomycin resistance protein/Dihydroxybiphenyl dioxygenase"/>
    <property type="match status" value="1"/>
</dbReference>
<dbReference type="PROSITE" id="PS51819">
    <property type="entry name" value="VOC"/>
    <property type="match status" value="1"/>
</dbReference>
<dbReference type="PANTHER" id="PTHR35006">
    <property type="entry name" value="GLYOXALASE FAMILY PROTEIN (AFU_ORTHOLOGUE AFUA_5G14830)"/>
    <property type="match status" value="1"/>
</dbReference>
<dbReference type="CDD" id="cd07262">
    <property type="entry name" value="VOC_like"/>
    <property type="match status" value="1"/>
</dbReference>
<dbReference type="EMBL" id="ANFO01000004">
    <property type="protein sequence ID" value="KGQ14019.1"/>
    <property type="molecule type" value="Genomic_DNA"/>
</dbReference>
<dbReference type="Proteomes" id="UP000030106">
    <property type="component" value="Unassembled WGS sequence"/>
</dbReference>
<reference evidence="2 3" key="1">
    <citation type="submission" date="2012-10" db="EMBL/GenBank/DDBJ databases">
        <title>Genome sequencing and analysis of entomopathogenic fungi Beauveria bassiana D1-5.</title>
        <authorList>
            <person name="Li Q."/>
            <person name="Wang L."/>
            <person name="Zhang Z."/>
            <person name="Wang Q."/>
            <person name="Ren J."/>
            <person name="Wang M."/>
            <person name="Xu W."/>
            <person name="Wang J."/>
            <person name="Lu Y."/>
            <person name="Du Q."/>
            <person name="Sun Z."/>
        </authorList>
    </citation>
    <scope>NUCLEOTIDE SEQUENCE [LARGE SCALE GENOMIC DNA]</scope>
    <source>
        <strain evidence="2 3">D1-5</strain>
    </source>
</reference>
<organism evidence="2 3">
    <name type="scientific">Beauveria bassiana D1-5</name>
    <dbReference type="NCBI Taxonomy" id="1245745"/>
    <lineage>
        <taxon>Eukaryota</taxon>
        <taxon>Fungi</taxon>
        <taxon>Dikarya</taxon>
        <taxon>Ascomycota</taxon>
        <taxon>Pezizomycotina</taxon>
        <taxon>Sordariomycetes</taxon>
        <taxon>Hypocreomycetidae</taxon>
        <taxon>Hypocreales</taxon>
        <taxon>Cordycipitaceae</taxon>
        <taxon>Beauveria</taxon>
    </lineage>
</organism>
<dbReference type="HOGENOM" id="CLU_582643_0_0_1"/>
<dbReference type="PANTHER" id="PTHR35006:SF2">
    <property type="entry name" value="GLYOXALASE FAMILY PROTEIN (AFU_ORTHOLOGUE AFUA_5G14830)"/>
    <property type="match status" value="1"/>
</dbReference>
<dbReference type="SUPFAM" id="SSF48371">
    <property type="entry name" value="ARM repeat"/>
    <property type="match status" value="1"/>
</dbReference>
<gene>
    <name evidence="2" type="ORF">BBAD15_g30</name>
</gene>
<dbReference type="STRING" id="1245745.A0A0A2WLM5"/>
<accession>A0A0A2WLM5</accession>
<dbReference type="InterPro" id="IPR037523">
    <property type="entry name" value="VOC_core"/>
</dbReference>
<protein>
    <submittedName>
        <fullName evidence="2">Uncharacterized protein yhaZ</fullName>
    </submittedName>
</protein>
<proteinExistence type="predicted"/>
<dbReference type="Pfam" id="PF00903">
    <property type="entry name" value="Glyoxalase"/>
    <property type="match status" value="1"/>
</dbReference>
<dbReference type="AlphaFoldDB" id="A0A0A2WLM5"/>
<name>A0A0A2WLM5_BEABA</name>
<dbReference type="Gene3D" id="1.25.40.290">
    <property type="entry name" value="ARM repeat domains"/>
    <property type="match status" value="1"/>
</dbReference>
<evidence type="ECO:0000313" key="2">
    <source>
        <dbReference type="EMBL" id="KGQ14019.1"/>
    </source>
</evidence>
<dbReference type="InterPro" id="IPR016024">
    <property type="entry name" value="ARM-type_fold"/>
</dbReference>
<sequence>MKARVQTIRDALAAELPQDYPTALGVVVSVLKENKLQGFAVWPFAEFIQVYGLNQPELSLEALKVVTVCFTAEWAVRPFIKQNPEETMRFLLHCAQDPSVDIRRWASEGTRPRVPWGEKLHLFIKDPAGTRAILDALKFDPELYVRKSVANHLNDITKDHPDYVIQLLQSWQQQAKQSGSDDVKKVAWITRHSLRTLIKNGHPDALALIGVQHGAAVALDAFTLKQKAIALGESLEFKISLRSTSRAPQNIVVDYVIHFMKANGSLAPKVFKLRTFELPARGSVIIEKKHAVKTITTRQYYPGVQQIEIQVNGKVLGGDEWELNLSAVMIDHIYVSVTDLKKSLAFYTATLKPLGWKPFGHYDSRNGPEGVPDLYGIADAVYTSGSGIGTSIWLRQRQPGETGLYVGIVCDSNQQVDEVYAAAIKAGGHDEGKPADRTYFTTGYYAANIADFDGNRIEFVHKAWNPARG</sequence>
<dbReference type="Gene3D" id="3.10.180.10">
    <property type="entry name" value="2,3-Dihydroxybiphenyl 1,2-Dioxygenase, domain 1"/>
    <property type="match status" value="1"/>
</dbReference>
<dbReference type="InterPro" id="IPR029068">
    <property type="entry name" value="Glyas_Bleomycin-R_OHBP_Dase"/>
</dbReference>
<dbReference type="InterPro" id="IPR004360">
    <property type="entry name" value="Glyas_Fos-R_dOase_dom"/>
</dbReference>
<feature type="domain" description="VOC" evidence="1">
    <location>
        <begin position="329"/>
        <end position="462"/>
    </location>
</feature>